<keyword evidence="2" id="KW-0418">Kinase</keyword>
<proteinExistence type="predicted"/>
<dbReference type="GO" id="GO:0005524">
    <property type="term" value="F:ATP binding"/>
    <property type="evidence" value="ECO:0007669"/>
    <property type="project" value="InterPro"/>
</dbReference>
<name>A0A9P5X030_9AGAR</name>
<dbReference type="Gene3D" id="1.10.510.10">
    <property type="entry name" value="Transferase(Phosphotransferase) domain 1"/>
    <property type="match status" value="1"/>
</dbReference>
<reference evidence="2" key="1">
    <citation type="submission" date="2020-11" db="EMBL/GenBank/DDBJ databases">
        <authorList>
            <consortium name="DOE Joint Genome Institute"/>
            <person name="Ahrendt S."/>
            <person name="Riley R."/>
            <person name="Andreopoulos W."/>
            <person name="Labutti K."/>
            <person name="Pangilinan J."/>
            <person name="Ruiz-Duenas F.J."/>
            <person name="Barrasa J.M."/>
            <person name="Sanchez-Garcia M."/>
            <person name="Camarero S."/>
            <person name="Miyauchi S."/>
            <person name="Serrano A."/>
            <person name="Linde D."/>
            <person name="Babiker R."/>
            <person name="Drula E."/>
            <person name="Ayuso-Fernandez I."/>
            <person name="Pacheco R."/>
            <person name="Padilla G."/>
            <person name="Ferreira P."/>
            <person name="Barriuso J."/>
            <person name="Kellner H."/>
            <person name="Castanera R."/>
            <person name="Alfaro M."/>
            <person name="Ramirez L."/>
            <person name="Pisabarro A.G."/>
            <person name="Kuo A."/>
            <person name="Tritt A."/>
            <person name="Lipzen A."/>
            <person name="He G."/>
            <person name="Yan M."/>
            <person name="Ng V."/>
            <person name="Cullen D."/>
            <person name="Martin F."/>
            <person name="Rosso M.-N."/>
            <person name="Henrissat B."/>
            <person name="Hibbett D."/>
            <person name="Martinez A.T."/>
            <person name="Grigoriev I.V."/>
        </authorList>
    </citation>
    <scope>NUCLEOTIDE SEQUENCE</scope>
    <source>
        <strain evidence="2">MF-IS2</strain>
    </source>
</reference>
<evidence type="ECO:0000259" key="1">
    <source>
        <dbReference type="PROSITE" id="PS50011"/>
    </source>
</evidence>
<feature type="non-terminal residue" evidence="2">
    <location>
        <position position="1"/>
    </location>
</feature>
<evidence type="ECO:0000313" key="3">
    <source>
        <dbReference type="EMBL" id="KAF9448004.1"/>
    </source>
</evidence>
<dbReference type="PROSITE" id="PS00108">
    <property type="entry name" value="PROTEIN_KINASE_ST"/>
    <property type="match status" value="1"/>
</dbReference>
<comment type="caution">
    <text evidence="2">The sequence shown here is derived from an EMBL/GenBank/DDBJ whole genome shotgun (WGS) entry which is preliminary data.</text>
</comment>
<dbReference type="PROSITE" id="PS50011">
    <property type="entry name" value="PROTEIN_KINASE_DOM"/>
    <property type="match status" value="1"/>
</dbReference>
<feature type="domain" description="Protein kinase" evidence="1">
    <location>
        <begin position="1"/>
        <end position="212"/>
    </location>
</feature>
<dbReference type="PRINTS" id="PR00109">
    <property type="entry name" value="TYRKINASE"/>
</dbReference>
<dbReference type="PANTHER" id="PTHR44329">
    <property type="entry name" value="SERINE/THREONINE-PROTEIN KINASE TNNI3K-RELATED"/>
    <property type="match status" value="1"/>
</dbReference>
<dbReference type="EMBL" id="MU151877">
    <property type="protein sequence ID" value="KAF9441525.1"/>
    <property type="molecule type" value="Genomic_DNA"/>
</dbReference>
<keyword evidence="2" id="KW-0808">Transferase</keyword>
<dbReference type="Pfam" id="PF07714">
    <property type="entry name" value="PK_Tyr_Ser-Thr"/>
    <property type="match status" value="1"/>
</dbReference>
<dbReference type="GO" id="GO:0004674">
    <property type="term" value="F:protein serine/threonine kinase activity"/>
    <property type="evidence" value="ECO:0007669"/>
    <property type="project" value="TreeGrafter"/>
</dbReference>
<keyword evidence="4" id="KW-1185">Reference proteome</keyword>
<dbReference type="InterPro" id="IPR001245">
    <property type="entry name" value="Ser-Thr/Tyr_kinase_cat_dom"/>
</dbReference>
<organism evidence="2 4">
    <name type="scientific">Macrolepiota fuliginosa MF-IS2</name>
    <dbReference type="NCBI Taxonomy" id="1400762"/>
    <lineage>
        <taxon>Eukaryota</taxon>
        <taxon>Fungi</taxon>
        <taxon>Dikarya</taxon>
        <taxon>Basidiomycota</taxon>
        <taxon>Agaricomycotina</taxon>
        <taxon>Agaricomycetes</taxon>
        <taxon>Agaricomycetidae</taxon>
        <taxon>Agaricales</taxon>
        <taxon>Agaricineae</taxon>
        <taxon>Agaricaceae</taxon>
        <taxon>Macrolepiota</taxon>
    </lineage>
</organism>
<dbReference type="InterPro" id="IPR008271">
    <property type="entry name" value="Ser/Thr_kinase_AS"/>
</dbReference>
<protein>
    <submittedName>
        <fullName evidence="2">Kinase-like protein</fullName>
    </submittedName>
</protein>
<dbReference type="OrthoDB" id="5966500at2759"/>
<dbReference type="AlphaFoldDB" id="A0A9P5X030"/>
<sequence length="212" mass="24396">FNREARAWKDLNHPNILKFLCFDWKLARFGLPSFISRYCENGTVINYLRNNPMADKRLIIKGVAQGLKYLHDNNVIHGDLKPNNILIGTYGEPLLCDFGRSKILTYSGFTATSLVGACRYQAPELFDDNAKLSRATDVYAFAISFYEIWTGRRPYRGITNDSAVILKVSQGMRPEPPSPPWPHQEIIWPLLEECWQKMYANRPLISQVVDRL</sequence>
<evidence type="ECO:0000313" key="2">
    <source>
        <dbReference type="EMBL" id="KAF9441525.1"/>
    </source>
</evidence>
<dbReference type="SUPFAM" id="SSF56112">
    <property type="entry name" value="Protein kinase-like (PK-like)"/>
    <property type="match status" value="1"/>
</dbReference>
<dbReference type="EMBL" id="MU151177">
    <property type="protein sequence ID" value="KAF9448004.1"/>
    <property type="molecule type" value="Genomic_DNA"/>
</dbReference>
<accession>A0A9P5X030</accession>
<dbReference type="InterPro" id="IPR011009">
    <property type="entry name" value="Kinase-like_dom_sf"/>
</dbReference>
<gene>
    <name evidence="3" type="ORF">P691DRAFT_670344</name>
    <name evidence="2" type="ORF">P691DRAFT_683615</name>
</gene>
<dbReference type="InterPro" id="IPR000719">
    <property type="entry name" value="Prot_kinase_dom"/>
</dbReference>
<dbReference type="SMART" id="SM00220">
    <property type="entry name" value="S_TKc"/>
    <property type="match status" value="1"/>
</dbReference>
<dbReference type="Proteomes" id="UP000807342">
    <property type="component" value="Unassembled WGS sequence"/>
</dbReference>
<evidence type="ECO:0000313" key="4">
    <source>
        <dbReference type="Proteomes" id="UP000807342"/>
    </source>
</evidence>
<dbReference type="InterPro" id="IPR051681">
    <property type="entry name" value="Ser/Thr_Kinases-Pseudokinases"/>
</dbReference>